<evidence type="ECO:0000256" key="7">
    <source>
        <dbReference type="ARBA" id="ARBA00023004"/>
    </source>
</evidence>
<accession>A0ABS2ESN7</accession>
<keyword evidence="3" id="KW-0285">Flavoprotein</keyword>
<dbReference type="PANTHER" id="PTHR43673:SF2">
    <property type="entry name" value="NITROREDUCTASE"/>
    <property type="match status" value="1"/>
</dbReference>
<sequence>MVQIQIHQNTCIRCKKCVRICPSALFTFREDKGIEVNTENCISCGQCVAVCPTNSIVHSDFPPERVHSFDRNQLPTADQVELLMRSRRSNRAFSKERIPEEALQRIIEAAHRAPTATNAQEVKMVLITRPETLTEISRLTLGTFMSIVRTVENPLVKMILKPIMPSNYRYIPVFKQLQEEFDKGNDGILRGAAAVLFFYTEKKARFGCQDCNLAYQNASLMAEALGVAQFYTGFVCTAASMNRKKELQKLLGIEGCTIHAGMALGMPSFRFDKYIDRKELSLKRID</sequence>
<dbReference type="SUPFAM" id="SSF54862">
    <property type="entry name" value="4Fe-4S ferredoxins"/>
    <property type="match status" value="1"/>
</dbReference>
<dbReference type="SUPFAM" id="SSF55469">
    <property type="entry name" value="FMN-dependent nitroreductase-like"/>
    <property type="match status" value="1"/>
</dbReference>
<evidence type="ECO:0000313" key="10">
    <source>
        <dbReference type="EMBL" id="MBM6757677.1"/>
    </source>
</evidence>
<protein>
    <submittedName>
        <fullName evidence="10">Nitroreductase family protein</fullName>
    </submittedName>
</protein>
<organism evidence="10 11">
    <name type="scientific">Bacteroides mediterraneensis</name>
    <dbReference type="NCBI Taxonomy" id="1841856"/>
    <lineage>
        <taxon>Bacteria</taxon>
        <taxon>Pseudomonadati</taxon>
        <taxon>Bacteroidota</taxon>
        <taxon>Bacteroidia</taxon>
        <taxon>Bacteroidales</taxon>
        <taxon>Bacteroidaceae</taxon>
        <taxon>Bacteroides</taxon>
    </lineage>
</organism>
<keyword evidence="6" id="KW-0560">Oxidoreductase</keyword>
<dbReference type="InterPro" id="IPR029479">
    <property type="entry name" value="Nitroreductase"/>
</dbReference>
<dbReference type="Proteomes" id="UP000703295">
    <property type="component" value="Unassembled WGS sequence"/>
</dbReference>
<comment type="cofactor">
    <cofactor evidence="1">
        <name>FMN</name>
        <dbReference type="ChEBI" id="CHEBI:58210"/>
    </cofactor>
</comment>
<dbReference type="EMBL" id="JACJJW010000005">
    <property type="protein sequence ID" value="MBM6757677.1"/>
    <property type="molecule type" value="Genomic_DNA"/>
</dbReference>
<dbReference type="Pfam" id="PF12838">
    <property type="entry name" value="Fer4_7"/>
    <property type="match status" value="1"/>
</dbReference>
<dbReference type="InterPro" id="IPR017900">
    <property type="entry name" value="4Fe4S_Fe_S_CS"/>
</dbReference>
<evidence type="ECO:0000256" key="6">
    <source>
        <dbReference type="ARBA" id="ARBA00023002"/>
    </source>
</evidence>
<evidence type="ECO:0000256" key="1">
    <source>
        <dbReference type="ARBA" id="ARBA00001917"/>
    </source>
</evidence>
<proteinExistence type="inferred from homology"/>
<evidence type="ECO:0000256" key="2">
    <source>
        <dbReference type="ARBA" id="ARBA00007118"/>
    </source>
</evidence>
<evidence type="ECO:0000313" key="11">
    <source>
        <dbReference type="Proteomes" id="UP000703295"/>
    </source>
</evidence>
<dbReference type="PANTHER" id="PTHR43673">
    <property type="entry name" value="NAD(P)H NITROREDUCTASE YDGI-RELATED"/>
    <property type="match status" value="1"/>
</dbReference>
<keyword evidence="8" id="KW-0411">Iron-sulfur</keyword>
<evidence type="ECO:0000256" key="4">
    <source>
        <dbReference type="ARBA" id="ARBA00022643"/>
    </source>
</evidence>
<evidence type="ECO:0000259" key="9">
    <source>
        <dbReference type="PROSITE" id="PS51379"/>
    </source>
</evidence>
<evidence type="ECO:0000256" key="3">
    <source>
        <dbReference type="ARBA" id="ARBA00022630"/>
    </source>
</evidence>
<name>A0ABS2ESN7_9BACE</name>
<feature type="domain" description="4Fe-4S ferredoxin-type" evidence="9">
    <location>
        <begin position="2"/>
        <end position="31"/>
    </location>
</feature>
<gene>
    <name evidence="10" type="ORF">H6A31_03075</name>
</gene>
<dbReference type="PROSITE" id="PS51379">
    <property type="entry name" value="4FE4S_FER_2"/>
    <property type="match status" value="2"/>
</dbReference>
<evidence type="ECO:0000256" key="8">
    <source>
        <dbReference type="ARBA" id="ARBA00023014"/>
    </source>
</evidence>
<keyword evidence="7" id="KW-0408">Iron</keyword>
<dbReference type="RefSeq" id="WP_204474632.1">
    <property type="nucleotide sequence ID" value="NZ_JACJJW010000005.1"/>
</dbReference>
<keyword evidence="5" id="KW-0479">Metal-binding</keyword>
<feature type="domain" description="4Fe-4S ferredoxin-type" evidence="9">
    <location>
        <begin position="32"/>
        <end position="61"/>
    </location>
</feature>
<comment type="caution">
    <text evidence="10">The sequence shown here is derived from an EMBL/GenBank/DDBJ whole genome shotgun (WGS) entry which is preliminary data.</text>
</comment>
<comment type="similarity">
    <text evidence="2">Belongs to the nitroreductase family.</text>
</comment>
<evidence type="ECO:0000256" key="5">
    <source>
        <dbReference type="ARBA" id="ARBA00022723"/>
    </source>
</evidence>
<keyword evidence="11" id="KW-1185">Reference proteome</keyword>
<dbReference type="InterPro" id="IPR017896">
    <property type="entry name" value="4Fe4S_Fe-S-bd"/>
</dbReference>
<dbReference type="PROSITE" id="PS00198">
    <property type="entry name" value="4FE4S_FER_1"/>
    <property type="match status" value="1"/>
</dbReference>
<dbReference type="Gene3D" id="3.30.70.20">
    <property type="match status" value="1"/>
</dbReference>
<reference evidence="10 11" key="1">
    <citation type="journal article" date="2021" name="Sci. Rep.">
        <title>The distribution of antibiotic resistance genes in chicken gut microbiota commensals.</title>
        <authorList>
            <person name="Juricova H."/>
            <person name="Matiasovicova J."/>
            <person name="Kubasova T."/>
            <person name="Cejkova D."/>
            <person name="Rychlik I."/>
        </authorList>
    </citation>
    <scope>NUCLEOTIDE SEQUENCE [LARGE SCALE GENOMIC DNA]</scope>
    <source>
        <strain evidence="10 11">An801</strain>
    </source>
</reference>
<dbReference type="Pfam" id="PF00881">
    <property type="entry name" value="Nitroreductase"/>
    <property type="match status" value="1"/>
</dbReference>
<keyword evidence="4" id="KW-0288">FMN</keyword>
<dbReference type="Gene3D" id="3.40.109.10">
    <property type="entry name" value="NADH Oxidase"/>
    <property type="match status" value="1"/>
</dbReference>
<dbReference type="InterPro" id="IPR000415">
    <property type="entry name" value="Nitroreductase-like"/>
</dbReference>